<dbReference type="STRING" id="228230.RMCC_2779"/>
<evidence type="ECO:0000313" key="3">
    <source>
        <dbReference type="EMBL" id="GAS95813.1"/>
    </source>
</evidence>
<protein>
    <submittedName>
        <fullName evidence="3">Uncharacterized protein</fullName>
    </submittedName>
</protein>
<name>A0A100WD69_MYCCR</name>
<evidence type="ECO:0000256" key="1">
    <source>
        <dbReference type="SAM" id="MobiDB-lite"/>
    </source>
</evidence>
<dbReference type="EMBL" id="BCSY01000045">
    <property type="protein sequence ID" value="GAS95813.1"/>
    <property type="molecule type" value="Genomic_DNA"/>
</dbReference>
<dbReference type="Proteomes" id="UP000069443">
    <property type="component" value="Unassembled WGS sequence"/>
</dbReference>
<reference evidence="4" key="1">
    <citation type="journal article" date="2016" name="Genome Announc.">
        <title>Draft Genome Sequences of Five Rapidly Growing Mycobacterium Species, M. thermoresistibile, M. fortuitum subsp. acetamidolyticum, M. canariasense, M. brisbanense, and M. novocastrense.</title>
        <authorList>
            <person name="Katahira K."/>
            <person name="Ogura Y."/>
            <person name="Gotoh Y."/>
            <person name="Hayashi T."/>
        </authorList>
    </citation>
    <scope>NUCLEOTIDE SEQUENCE [LARGE SCALE GENOMIC DNA]</scope>
    <source>
        <strain evidence="4">JCM15298</strain>
    </source>
</reference>
<keyword evidence="2" id="KW-0732">Signal</keyword>
<evidence type="ECO:0000256" key="2">
    <source>
        <dbReference type="SAM" id="SignalP"/>
    </source>
</evidence>
<sequence length="147" mass="13971">MKKLVVLGIGGFAVLAGGGSAALVSAGIASSDPAGGANPYSVLGEPYGKAVAILRSQGVRSSFGGSVGSDLPQAQCIVSGQKATSAGKMILNLDCTKKAYDDAQASTPSSGGGVAAVPGGPTVGSNGVTTVTPTPVGPQPGMTIPGA</sequence>
<reference evidence="4" key="2">
    <citation type="submission" date="2016-02" db="EMBL/GenBank/DDBJ databases">
        <title>Draft genome sequence of five rapidly growing Mycobacterium species.</title>
        <authorList>
            <person name="Katahira K."/>
            <person name="Gotou Y."/>
            <person name="Iida K."/>
            <person name="Ogura Y."/>
            <person name="Hayashi T."/>
        </authorList>
    </citation>
    <scope>NUCLEOTIDE SEQUENCE [LARGE SCALE GENOMIC DNA]</scope>
    <source>
        <strain evidence="4">JCM15298</strain>
    </source>
</reference>
<feature type="chain" id="PRO_5038836881" evidence="2">
    <location>
        <begin position="22"/>
        <end position="147"/>
    </location>
</feature>
<dbReference type="RefSeq" id="WP_062656930.1">
    <property type="nucleotide sequence ID" value="NZ_BCSY01000045.1"/>
</dbReference>
<dbReference type="AlphaFoldDB" id="A0A100WD69"/>
<feature type="compositionally biased region" description="Low complexity" evidence="1">
    <location>
        <begin position="115"/>
        <end position="147"/>
    </location>
</feature>
<feature type="signal peptide" evidence="2">
    <location>
        <begin position="1"/>
        <end position="21"/>
    </location>
</feature>
<proteinExistence type="predicted"/>
<evidence type="ECO:0000313" key="4">
    <source>
        <dbReference type="Proteomes" id="UP000069443"/>
    </source>
</evidence>
<organism evidence="3 4">
    <name type="scientific">Mycolicibacterium canariasense</name>
    <name type="common">Mycobacterium canariasense</name>
    <dbReference type="NCBI Taxonomy" id="228230"/>
    <lineage>
        <taxon>Bacteria</taxon>
        <taxon>Bacillati</taxon>
        <taxon>Actinomycetota</taxon>
        <taxon>Actinomycetes</taxon>
        <taxon>Mycobacteriales</taxon>
        <taxon>Mycobacteriaceae</taxon>
        <taxon>Mycolicibacterium</taxon>
    </lineage>
</organism>
<comment type="caution">
    <text evidence="3">The sequence shown here is derived from an EMBL/GenBank/DDBJ whole genome shotgun (WGS) entry which is preliminary data.</text>
</comment>
<feature type="region of interest" description="Disordered" evidence="1">
    <location>
        <begin position="105"/>
        <end position="147"/>
    </location>
</feature>
<gene>
    <name evidence="3" type="ORF">RMCC_2779</name>
</gene>
<accession>A0A100WD69</accession>
<keyword evidence="4" id="KW-1185">Reference proteome</keyword>